<evidence type="ECO:0000256" key="1">
    <source>
        <dbReference type="SAM" id="MobiDB-lite"/>
    </source>
</evidence>
<feature type="compositionally biased region" description="Low complexity" evidence="1">
    <location>
        <begin position="104"/>
        <end position="114"/>
    </location>
</feature>
<feature type="transmembrane region" description="Helical" evidence="2">
    <location>
        <begin position="557"/>
        <end position="577"/>
    </location>
</feature>
<dbReference type="Pfam" id="PF20149">
    <property type="entry name" value="DUF6532"/>
    <property type="match status" value="1"/>
</dbReference>
<keyword evidence="5" id="KW-1185">Reference proteome</keyword>
<feature type="region of interest" description="Disordered" evidence="1">
    <location>
        <begin position="17"/>
        <end position="178"/>
    </location>
</feature>
<organism evidence="4 5">
    <name type="scientific">Mycena maculata</name>
    <dbReference type="NCBI Taxonomy" id="230809"/>
    <lineage>
        <taxon>Eukaryota</taxon>
        <taxon>Fungi</taxon>
        <taxon>Dikarya</taxon>
        <taxon>Basidiomycota</taxon>
        <taxon>Agaricomycotina</taxon>
        <taxon>Agaricomycetes</taxon>
        <taxon>Agaricomycetidae</taxon>
        <taxon>Agaricales</taxon>
        <taxon>Marasmiineae</taxon>
        <taxon>Mycenaceae</taxon>
        <taxon>Mycena</taxon>
    </lineage>
</organism>
<dbReference type="EMBL" id="JARJLG010000090">
    <property type="protein sequence ID" value="KAJ7748265.1"/>
    <property type="molecule type" value="Genomic_DNA"/>
</dbReference>
<sequence>MSSPFTPAAFNANVVPVQERGLRQSLVTEGRAEHDRKQEADAAAGRKRNETHGKNLAANAGLQPRPTQPTPATTRQMPVSSQTGRTHLQPTYHSLSPQTPQTPPLQMQQTPQIPSNLCRPNLTSLHLTDTPTPSAPPQPRRPLQPLSHNMGVSYPDYSQGSSSPAPSTQPSPPLPQLDWWNTLNPEAQARLLATLNRDAMAAQGDAGLLGSDDSYGDQGIIYPLPRRFADAVDISDPLNDIGTFPSLFAFSNDDATDHFDKDRDAQHEEDYEGDAESEHNYAEPTWADPIPADNDGSGSEPLPFTTQTVEASHQRKRKVREPAGKENDGDTAADEAPSKKKKKASRSIAALPEEHQKICEQAFTLIKTEITHGIPFPVAGRRTSKADPAANDDDFAKTIQRQSSDHSPTPPLTPVFRKPSPPARTWPWYVLIRSRIPQFRSGIKKTAQLLVPETYGLKHISSLANPTPELITTTIEKNRKHVQEIIKTYLYKVLNGYWFGEKEQDRAIYFKDKTHVELETLALIMVAVRCAIDKWTTGRWVLKVFSHNAYYTVYQKILGPGSWVIFLWLGAIILVAGSTGTSQG</sequence>
<feature type="compositionally biased region" description="Pro residues" evidence="1">
    <location>
        <begin position="133"/>
        <end position="142"/>
    </location>
</feature>
<evidence type="ECO:0000313" key="4">
    <source>
        <dbReference type="EMBL" id="KAJ7748265.1"/>
    </source>
</evidence>
<dbReference type="InterPro" id="IPR045341">
    <property type="entry name" value="DUF6532"/>
</dbReference>
<proteinExistence type="predicted"/>
<accession>A0AAD7IT09</accession>
<comment type="caution">
    <text evidence="4">The sequence shown here is derived from an EMBL/GenBank/DDBJ whole genome shotgun (WGS) entry which is preliminary data.</text>
</comment>
<feature type="compositionally biased region" description="Polar residues" evidence="1">
    <location>
        <begin position="77"/>
        <end position="96"/>
    </location>
</feature>
<feature type="compositionally biased region" description="Basic and acidic residues" evidence="1">
    <location>
        <begin position="258"/>
        <end position="268"/>
    </location>
</feature>
<gene>
    <name evidence="4" type="ORF">DFH07DRAFT_775726</name>
</gene>
<keyword evidence="2" id="KW-0472">Membrane</keyword>
<keyword evidence="2" id="KW-0812">Transmembrane</keyword>
<keyword evidence="2" id="KW-1133">Transmembrane helix</keyword>
<protein>
    <recommendedName>
        <fullName evidence="3">DUF6532 domain-containing protein</fullName>
    </recommendedName>
</protein>
<feature type="compositionally biased region" description="Pro residues" evidence="1">
    <location>
        <begin position="408"/>
        <end position="419"/>
    </location>
</feature>
<feature type="region of interest" description="Disordered" evidence="1">
    <location>
        <begin position="399"/>
        <end position="419"/>
    </location>
</feature>
<evidence type="ECO:0000259" key="3">
    <source>
        <dbReference type="Pfam" id="PF20149"/>
    </source>
</evidence>
<reference evidence="4" key="1">
    <citation type="submission" date="2023-03" db="EMBL/GenBank/DDBJ databases">
        <title>Massive genome expansion in bonnet fungi (Mycena s.s.) driven by repeated elements and novel gene families across ecological guilds.</title>
        <authorList>
            <consortium name="Lawrence Berkeley National Laboratory"/>
            <person name="Harder C.B."/>
            <person name="Miyauchi S."/>
            <person name="Viragh M."/>
            <person name="Kuo A."/>
            <person name="Thoen E."/>
            <person name="Andreopoulos B."/>
            <person name="Lu D."/>
            <person name="Skrede I."/>
            <person name="Drula E."/>
            <person name="Henrissat B."/>
            <person name="Morin E."/>
            <person name="Kohler A."/>
            <person name="Barry K."/>
            <person name="LaButti K."/>
            <person name="Morin E."/>
            <person name="Salamov A."/>
            <person name="Lipzen A."/>
            <person name="Mereny Z."/>
            <person name="Hegedus B."/>
            <person name="Baldrian P."/>
            <person name="Stursova M."/>
            <person name="Weitz H."/>
            <person name="Taylor A."/>
            <person name="Grigoriev I.V."/>
            <person name="Nagy L.G."/>
            <person name="Martin F."/>
            <person name="Kauserud H."/>
        </authorList>
    </citation>
    <scope>NUCLEOTIDE SEQUENCE</scope>
    <source>
        <strain evidence="4">CBHHK188m</strain>
    </source>
</reference>
<evidence type="ECO:0000256" key="2">
    <source>
        <dbReference type="SAM" id="Phobius"/>
    </source>
</evidence>
<feature type="compositionally biased region" description="Basic and acidic residues" evidence="1">
    <location>
        <begin position="30"/>
        <end position="40"/>
    </location>
</feature>
<dbReference type="AlphaFoldDB" id="A0AAD7IT09"/>
<dbReference type="Proteomes" id="UP001215280">
    <property type="component" value="Unassembled WGS sequence"/>
</dbReference>
<evidence type="ECO:0000313" key="5">
    <source>
        <dbReference type="Proteomes" id="UP001215280"/>
    </source>
</evidence>
<feature type="region of interest" description="Disordered" evidence="1">
    <location>
        <begin position="258"/>
        <end position="349"/>
    </location>
</feature>
<feature type="domain" description="DUF6532" evidence="3">
    <location>
        <begin position="430"/>
        <end position="558"/>
    </location>
</feature>
<name>A0AAD7IT09_9AGAR</name>